<feature type="domain" description="Acyl-CoA dehydrogenase C-terminal" evidence="3">
    <location>
        <begin position="246"/>
        <end position="370"/>
    </location>
</feature>
<evidence type="ECO:0000313" key="4">
    <source>
        <dbReference type="EMBL" id="MBB3927051.1"/>
    </source>
</evidence>
<reference evidence="4 5" key="1">
    <citation type="submission" date="2020-08" db="EMBL/GenBank/DDBJ databases">
        <title>Genomic Encyclopedia of Type Strains, Phase IV (KMG-IV): sequencing the most valuable type-strain genomes for metagenomic binning, comparative biology and taxonomic classification.</title>
        <authorList>
            <person name="Goeker M."/>
        </authorList>
    </citation>
    <scope>NUCLEOTIDE SEQUENCE [LARGE SCALE GENOMIC DNA]</scope>
    <source>
        <strain evidence="4 5">DSM 26189</strain>
    </source>
</reference>
<dbReference type="RefSeq" id="WP_188072548.1">
    <property type="nucleotide sequence ID" value="NZ_BSPS01000023.1"/>
</dbReference>
<evidence type="ECO:0000313" key="5">
    <source>
        <dbReference type="Proteomes" id="UP000571950"/>
    </source>
</evidence>
<dbReference type="EC" id="1.14.14.12" evidence="4"/>
<dbReference type="PANTHER" id="PTHR43884">
    <property type="entry name" value="ACYL-COA DEHYDROGENASE"/>
    <property type="match status" value="1"/>
</dbReference>
<name>A0A7W6BLA1_9SPHN</name>
<evidence type="ECO:0000256" key="1">
    <source>
        <dbReference type="ARBA" id="ARBA00023002"/>
    </source>
</evidence>
<accession>A0A7W6BLA1</accession>
<dbReference type="GO" id="GO:0003995">
    <property type="term" value="F:acyl-CoA dehydrogenase activity"/>
    <property type="evidence" value="ECO:0007669"/>
    <property type="project" value="TreeGrafter"/>
</dbReference>
<dbReference type="InterPro" id="IPR009100">
    <property type="entry name" value="AcylCoA_DH/oxidase_NM_dom_sf"/>
</dbReference>
<sequence>MRGYPVLADRDAAVEAVRALLPGIAARAAQADAARCVPPETIRELEEAGLFGLLTPRAYGGSALGWEALVSVVMELGTVCGSTGWVFGVLSGHNHMLSRFPEAVQQDILSDPRNHMAVVFRLRDAWTATPVEGGYRLTGGRGRFCSGVDHSRWVGVNAIVESGPDAGQMAFCLIEQERLEKLDDWDVMGMRGTQSRSIVIDGLFVEESRLIRAVDLAGPAVGPAAAEAAFYDWPYFALAPYAIVGSPLGVARGLLDQAVTGVKGRIAGFDDELTAGQATTFARLSHAAQDIEMAAELILADARRIDEGRFADAAPLDHARFRRNLASAPQLARAAANRLFEGAGGSGIYRSNSIERMVRDVNAGAAHYAFTDDIAAPNYGRALLGLPPARSNSFV</sequence>
<evidence type="ECO:0000259" key="2">
    <source>
        <dbReference type="Pfam" id="PF02771"/>
    </source>
</evidence>
<dbReference type="Pfam" id="PF08028">
    <property type="entry name" value="Acyl-CoA_dh_2"/>
    <property type="match status" value="1"/>
</dbReference>
<protein>
    <submittedName>
        <fullName evidence="4">3-hydroxy-9,10-secoandrosta-1,3,5(10)-triene-9, 17-dione monooxygenase</fullName>
        <ecNumber evidence="4">1.14.14.12</ecNumber>
    </submittedName>
</protein>
<dbReference type="InterPro" id="IPR013107">
    <property type="entry name" value="Acyl-CoA_DH_C"/>
</dbReference>
<dbReference type="AlphaFoldDB" id="A0A7W6BLA1"/>
<gene>
    <name evidence="4" type="ORF">GGR43_002774</name>
</gene>
<dbReference type="Proteomes" id="UP000571950">
    <property type="component" value="Unassembled WGS sequence"/>
</dbReference>
<dbReference type="SUPFAM" id="SSF47203">
    <property type="entry name" value="Acyl-CoA dehydrogenase C-terminal domain-like"/>
    <property type="match status" value="1"/>
</dbReference>
<organism evidence="4 5">
    <name type="scientific">Sphingobium jiangsuense</name>
    <dbReference type="NCBI Taxonomy" id="870476"/>
    <lineage>
        <taxon>Bacteria</taxon>
        <taxon>Pseudomonadati</taxon>
        <taxon>Pseudomonadota</taxon>
        <taxon>Alphaproteobacteria</taxon>
        <taxon>Sphingomonadales</taxon>
        <taxon>Sphingomonadaceae</taxon>
        <taxon>Sphingobium</taxon>
    </lineage>
</organism>
<keyword evidence="1 4" id="KW-0560">Oxidoreductase</keyword>
<keyword evidence="5" id="KW-1185">Reference proteome</keyword>
<dbReference type="EMBL" id="JACIDT010000009">
    <property type="protein sequence ID" value="MBB3927051.1"/>
    <property type="molecule type" value="Genomic_DNA"/>
</dbReference>
<dbReference type="GO" id="GO:0050660">
    <property type="term" value="F:flavin adenine dinucleotide binding"/>
    <property type="evidence" value="ECO:0007669"/>
    <property type="project" value="InterPro"/>
</dbReference>
<dbReference type="InterPro" id="IPR046373">
    <property type="entry name" value="Acyl-CoA_Oxase/DH_mid-dom_sf"/>
</dbReference>
<dbReference type="Gene3D" id="1.10.540.10">
    <property type="entry name" value="Acyl-CoA dehydrogenase/oxidase, N-terminal domain"/>
    <property type="match status" value="1"/>
</dbReference>
<keyword evidence="4" id="KW-0503">Monooxygenase</keyword>
<dbReference type="Gene3D" id="1.20.140.10">
    <property type="entry name" value="Butyryl-CoA Dehydrogenase, subunit A, domain 3"/>
    <property type="match status" value="1"/>
</dbReference>
<dbReference type="PIRSF" id="PIRSF016578">
    <property type="entry name" value="HsaA"/>
    <property type="match status" value="1"/>
</dbReference>
<dbReference type="InterPro" id="IPR036250">
    <property type="entry name" value="AcylCo_DH-like_C"/>
</dbReference>
<evidence type="ECO:0000259" key="3">
    <source>
        <dbReference type="Pfam" id="PF08028"/>
    </source>
</evidence>
<feature type="domain" description="Acyl-CoA dehydrogenase/oxidase N-terminal" evidence="2">
    <location>
        <begin position="15"/>
        <end position="105"/>
    </location>
</feature>
<dbReference type="SUPFAM" id="SSF56645">
    <property type="entry name" value="Acyl-CoA dehydrogenase NM domain-like"/>
    <property type="match status" value="1"/>
</dbReference>
<dbReference type="PANTHER" id="PTHR43884:SF12">
    <property type="entry name" value="ISOVALERYL-COA DEHYDROGENASE, MITOCHONDRIAL-RELATED"/>
    <property type="match status" value="1"/>
</dbReference>
<dbReference type="InterPro" id="IPR037069">
    <property type="entry name" value="AcylCoA_DH/ox_N_sf"/>
</dbReference>
<proteinExistence type="predicted"/>
<dbReference type="GO" id="GO:0036383">
    <property type="term" value="F:3-hydroxy-9,10-secoandrosta-1,3,5(10)-triene-9,17-dione monooxygenase activity"/>
    <property type="evidence" value="ECO:0007669"/>
    <property type="project" value="UniProtKB-EC"/>
</dbReference>
<dbReference type="InterPro" id="IPR013786">
    <property type="entry name" value="AcylCoA_DH/ox_N"/>
</dbReference>
<comment type="caution">
    <text evidence="4">The sequence shown here is derived from an EMBL/GenBank/DDBJ whole genome shotgun (WGS) entry which is preliminary data.</text>
</comment>
<dbReference type="Pfam" id="PF02771">
    <property type="entry name" value="Acyl-CoA_dh_N"/>
    <property type="match status" value="1"/>
</dbReference>
<dbReference type="Gene3D" id="2.40.110.10">
    <property type="entry name" value="Butyryl-CoA Dehydrogenase, subunit A, domain 2"/>
    <property type="match status" value="1"/>
</dbReference>